<dbReference type="OrthoDB" id="5835829at2759"/>
<dbReference type="Proteomes" id="UP000009097">
    <property type="component" value="Chromosome 14"/>
</dbReference>
<name>A0A0J9WCZ0_FUSO4</name>
<reference evidence="3 4" key="1">
    <citation type="journal article" date="2010" name="Nature">
        <title>Comparative genomics reveals mobile pathogenicity chromosomes in Fusarium.</title>
        <authorList>
            <person name="Ma L.J."/>
            <person name="van der Does H.C."/>
            <person name="Borkovich K.A."/>
            <person name="Coleman J.J."/>
            <person name="Daboussi M.J."/>
            <person name="Di Pietro A."/>
            <person name="Dufresne M."/>
            <person name="Freitag M."/>
            <person name="Grabherr M."/>
            <person name="Henrissat B."/>
            <person name="Houterman P.M."/>
            <person name="Kang S."/>
            <person name="Shim W.B."/>
            <person name="Woloshuk C."/>
            <person name="Xie X."/>
            <person name="Xu J.R."/>
            <person name="Antoniw J."/>
            <person name="Baker S.E."/>
            <person name="Bluhm B.H."/>
            <person name="Breakspear A."/>
            <person name="Brown D.W."/>
            <person name="Butchko R.A."/>
            <person name="Chapman S."/>
            <person name="Coulson R."/>
            <person name="Coutinho P.M."/>
            <person name="Danchin E.G."/>
            <person name="Diener A."/>
            <person name="Gale L.R."/>
            <person name="Gardiner D.M."/>
            <person name="Goff S."/>
            <person name="Hammond-Kosack K.E."/>
            <person name="Hilburn K."/>
            <person name="Hua-Van A."/>
            <person name="Jonkers W."/>
            <person name="Kazan K."/>
            <person name="Kodira C.D."/>
            <person name="Koehrsen M."/>
            <person name="Kumar L."/>
            <person name="Lee Y.H."/>
            <person name="Li L."/>
            <person name="Manners J.M."/>
            <person name="Miranda-Saavedra D."/>
            <person name="Mukherjee M."/>
            <person name="Park G."/>
            <person name="Park J."/>
            <person name="Park S.Y."/>
            <person name="Proctor R.H."/>
            <person name="Regev A."/>
            <person name="Ruiz-Roldan M.C."/>
            <person name="Sain D."/>
            <person name="Sakthikumar S."/>
            <person name="Sykes S."/>
            <person name="Schwartz D.C."/>
            <person name="Turgeon B.G."/>
            <person name="Wapinski I."/>
            <person name="Yoder O."/>
            <person name="Young S."/>
            <person name="Zeng Q."/>
            <person name="Zhou S."/>
            <person name="Galagan J."/>
            <person name="Cuomo C.A."/>
            <person name="Kistler H.C."/>
            <person name="Rep M."/>
        </authorList>
    </citation>
    <scope>NUCLEOTIDE SEQUENCE [LARGE SCALE GENOMIC DNA]</scope>
    <source>
        <strain evidence="4">4287 / CBS 123668 / FGSC 9935 / NRRL 34936</strain>
    </source>
</reference>
<dbReference type="InterPro" id="IPR050426">
    <property type="entry name" value="Glycosyltransferase_28"/>
</dbReference>
<dbReference type="EMBL" id="DS231746">
    <property type="protein sequence ID" value="KNB20450.1"/>
    <property type="molecule type" value="Genomic_DNA"/>
</dbReference>
<gene>
    <name evidence="3" type="ORF">FOXG_17447</name>
</gene>
<dbReference type="AlphaFoldDB" id="A0A0J9WCZ0"/>
<dbReference type="InterPro" id="IPR002213">
    <property type="entry name" value="UDP_glucos_trans"/>
</dbReference>
<dbReference type="PANTHER" id="PTHR48050:SF13">
    <property type="entry name" value="STEROL 3-BETA-GLUCOSYLTRANSFERASE UGT80A2"/>
    <property type="match status" value="1"/>
</dbReference>
<dbReference type="GO" id="GO:0008194">
    <property type="term" value="F:UDP-glycosyltransferase activity"/>
    <property type="evidence" value="ECO:0007669"/>
    <property type="project" value="InterPro"/>
</dbReference>
<dbReference type="CDD" id="cd03784">
    <property type="entry name" value="GT1_Gtf-like"/>
    <property type="match status" value="1"/>
</dbReference>
<accession>A0A0J9WCZ0</accession>
<keyword evidence="1" id="KW-0808">Transferase</keyword>
<dbReference type="RefSeq" id="XP_018258495.1">
    <property type="nucleotide sequence ID" value="XM_018397452.1"/>
</dbReference>
<dbReference type="SUPFAM" id="SSF53756">
    <property type="entry name" value="UDP-Glycosyltransferase/glycogen phosphorylase"/>
    <property type="match status" value="1"/>
</dbReference>
<proteinExistence type="predicted"/>
<evidence type="ECO:0000313" key="4">
    <source>
        <dbReference type="Proteomes" id="UP000009097"/>
    </source>
</evidence>
<dbReference type="GeneID" id="28958206"/>
<organism evidence="3 4">
    <name type="scientific">Fusarium oxysporum f. sp. lycopersici (strain 4287 / CBS 123668 / FGSC 9935 / NRRL 34936)</name>
    <name type="common">Fusarium vascular wilt of tomato</name>
    <dbReference type="NCBI Taxonomy" id="426428"/>
    <lineage>
        <taxon>Eukaryota</taxon>
        <taxon>Fungi</taxon>
        <taxon>Dikarya</taxon>
        <taxon>Ascomycota</taxon>
        <taxon>Pezizomycotina</taxon>
        <taxon>Sordariomycetes</taxon>
        <taxon>Hypocreomycetidae</taxon>
        <taxon>Hypocreales</taxon>
        <taxon>Nectriaceae</taxon>
        <taxon>Fusarium</taxon>
        <taxon>Fusarium oxysporum species complex</taxon>
    </lineage>
</organism>
<evidence type="ECO:0000256" key="1">
    <source>
        <dbReference type="ARBA" id="ARBA00022679"/>
    </source>
</evidence>
<protein>
    <recommendedName>
        <fullName evidence="2">Erythromycin biosynthesis protein CIII-like C-terminal domain-containing protein</fullName>
    </recommendedName>
</protein>
<dbReference type="VEuPathDB" id="FungiDB:FOXG_17447"/>
<dbReference type="Gene3D" id="3.40.50.2000">
    <property type="entry name" value="Glycogen Phosphorylase B"/>
    <property type="match status" value="2"/>
</dbReference>
<feature type="domain" description="Erythromycin biosynthesis protein CIII-like C-terminal" evidence="2">
    <location>
        <begin position="311"/>
        <end position="409"/>
    </location>
</feature>
<dbReference type="Pfam" id="PF06722">
    <property type="entry name" value="EryCIII-like_C"/>
    <property type="match status" value="1"/>
</dbReference>
<dbReference type="PANTHER" id="PTHR48050">
    <property type="entry name" value="STEROL 3-BETA-GLUCOSYLTRANSFERASE"/>
    <property type="match status" value="1"/>
</dbReference>
<sequence length="434" mass="47009">MSPIHEKADKYRFLVHTLFQKSHTLIALPVVKELVRRGHQVAWLGNPSEESRIIDSGARFIVTKDVAETDARLMANPIFDLEGVAKAFFADRLTAQVADLRRALAEFPADCILNDFAPQGAAALHALGEIPVYASITGTPLYTLSLAASHPPASAIGALLCMPPMLLPLINSQRAVLGLPPVKDEELPWLHCSPFLHLQASSPLLEFNQTVPDTVHFLGSLAGSTQTVWEDPPEWWTKINQEKDTSRIIIGLTQGTLATDPSTLIIPVLEALKRSYGEFGGNVYLVVATPYAEQVKSNAASISRNADGLRVHISAWVPYDLLLPYCNILITNGGYGGVMQALEHGVPLICVGTVADHADVGARVAWAKAGFNLQTDKPSEEQIREAVAKALSDGSYKENAIRLGKQLKSLGGAHKAADELEKLTAQVWNCKVSP</sequence>
<dbReference type="GO" id="GO:0016758">
    <property type="term" value="F:hexosyltransferase activity"/>
    <property type="evidence" value="ECO:0007669"/>
    <property type="project" value="UniProtKB-ARBA"/>
</dbReference>
<evidence type="ECO:0000259" key="2">
    <source>
        <dbReference type="Pfam" id="PF06722"/>
    </source>
</evidence>
<dbReference type="InterPro" id="IPR010610">
    <property type="entry name" value="EryCIII-like_C"/>
</dbReference>
<dbReference type="KEGG" id="fox:FOXG_17447"/>
<evidence type="ECO:0000313" key="3">
    <source>
        <dbReference type="EMBL" id="KNB20450.1"/>
    </source>
</evidence>